<accession>A0A8S5QZJ6</accession>
<evidence type="ECO:0000313" key="1">
    <source>
        <dbReference type="EMBL" id="DAE24092.1"/>
    </source>
</evidence>
<sequence>MLDFLNPHLFLNNSFLSIPLFLPFRFPRFL</sequence>
<name>A0A8S5QZJ6_9CAUD</name>
<reference evidence="1" key="1">
    <citation type="journal article" date="2021" name="Proc. Natl. Acad. Sci. U.S.A.">
        <title>A Catalog of Tens of Thousands of Viruses from Human Metagenomes Reveals Hidden Associations with Chronic Diseases.</title>
        <authorList>
            <person name="Tisza M.J."/>
            <person name="Buck C.B."/>
        </authorList>
    </citation>
    <scope>NUCLEOTIDE SEQUENCE</scope>
    <source>
        <strain evidence="1">Ctg6Y13</strain>
    </source>
</reference>
<protein>
    <submittedName>
        <fullName evidence="1">Uncharacterized protein</fullName>
    </submittedName>
</protein>
<dbReference type="EMBL" id="BK015766">
    <property type="protein sequence ID" value="DAE24092.1"/>
    <property type="molecule type" value="Genomic_DNA"/>
</dbReference>
<proteinExistence type="predicted"/>
<organism evidence="1">
    <name type="scientific">Siphoviridae sp. ctg6Y13</name>
    <dbReference type="NCBI Taxonomy" id="2826419"/>
    <lineage>
        <taxon>Viruses</taxon>
        <taxon>Duplodnaviria</taxon>
        <taxon>Heunggongvirae</taxon>
        <taxon>Uroviricota</taxon>
        <taxon>Caudoviricetes</taxon>
    </lineage>
</organism>